<dbReference type="PANTHER" id="PTHR42760">
    <property type="entry name" value="SHORT-CHAIN DEHYDROGENASES/REDUCTASES FAMILY MEMBER"/>
    <property type="match status" value="1"/>
</dbReference>
<comment type="caution">
    <text evidence="3">The sequence shown here is derived from an EMBL/GenBank/DDBJ whole genome shotgun (WGS) entry which is preliminary data.</text>
</comment>
<dbReference type="PRINTS" id="PR00080">
    <property type="entry name" value="SDRFAMILY"/>
</dbReference>
<dbReference type="SMART" id="SM00822">
    <property type="entry name" value="PKS_KR"/>
    <property type="match status" value="1"/>
</dbReference>
<sequence>MTRTIVVTGGSRGLGREVARRFAGLGERVVVTGRSERVHRTASELGVEGIECDATDPASVEDLAARLGPSVDVLVNMAGGNTDFTASAPESLKDVAAQWNANLAANLLSAVLTTTALRDRLADGGSVINVGSIGAEYAGSSYGAAKAALAAWSAGLSAQLGPNGVTVNTVSPGYIEDTDFFHGQLTDERRDHLVAATHDKRPGRPDDVADLIEFLASPQARHLTGQTLHLNGGAYTTR</sequence>
<evidence type="ECO:0000313" key="3">
    <source>
        <dbReference type="EMBL" id="MBB5911308.1"/>
    </source>
</evidence>
<dbReference type="InterPro" id="IPR020904">
    <property type="entry name" value="Sc_DH/Rdtase_CS"/>
</dbReference>
<dbReference type="Pfam" id="PF13561">
    <property type="entry name" value="adh_short_C2"/>
    <property type="match status" value="1"/>
</dbReference>
<dbReference type="GO" id="GO:0030497">
    <property type="term" value="P:fatty acid elongation"/>
    <property type="evidence" value="ECO:0007669"/>
    <property type="project" value="TreeGrafter"/>
</dbReference>
<dbReference type="PRINTS" id="PR00081">
    <property type="entry name" value="GDHRDH"/>
</dbReference>
<organism evidence="3 4">
    <name type="scientific">Nocardia transvalensis</name>
    <dbReference type="NCBI Taxonomy" id="37333"/>
    <lineage>
        <taxon>Bacteria</taxon>
        <taxon>Bacillati</taxon>
        <taxon>Actinomycetota</taxon>
        <taxon>Actinomycetes</taxon>
        <taxon>Mycobacteriales</taxon>
        <taxon>Nocardiaceae</taxon>
        <taxon>Nocardia</taxon>
    </lineage>
</organism>
<name>A0A7W9P8T3_9NOCA</name>
<dbReference type="SUPFAM" id="SSF51735">
    <property type="entry name" value="NAD(P)-binding Rossmann-fold domains"/>
    <property type="match status" value="1"/>
</dbReference>
<dbReference type="RefSeq" id="WP_040749331.1">
    <property type="nucleotide sequence ID" value="NZ_JACHIT010000001.1"/>
</dbReference>
<protein>
    <submittedName>
        <fullName evidence="3">3-oxoacyl-[acyl-carrier protein] reductase</fullName>
        <ecNumber evidence="3">1.1.1.100</ecNumber>
    </submittedName>
</protein>
<dbReference type="PANTHER" id="PTHR42760:SF40">
    <property type="entry name" value="3-OXOACYL-[ACYL-CARRIER-PROTEIN] REDUCTASE, CHLOROPLASTIC"/>
    <property type="match status" value="1"/>
</dbReference>
<dbReference type="Proteomes" id="UP000540412">
    <property type="component" value="Unassembled WGS sequence"/>
</dbReference>
<accession>A0A7W9P8T3</accession>
<keyword evidence="3" id="KW-0560">Oxidoreductase</keyword>
<dbReference type="PROSITE" id="PS00061">
    <property type="entry name" value="ADH_SHORT"/>
    <property type="match status" value="1"/>
</dbReference>
<keyword evidence="4" id="KW-1185">Reference proteome</keyword>
<dbReference type="AlphaFoldDB" id="A0A7W9P8T3"/>
<dbReference type="CDD" id="cd05233">
    <property type="entry name" value="SDR_c"/>
    <property type="match status" value="1"/>
</dbReference>
<evidence type="ECO:0000313" key="4">
    <source>
        <dbReference type="Proteomes" id="UP000540412"/>
    </source>
</evidence>
<gene>
    <name evidence="3" type="ORF">BJY24_000175</name>
</gene>
<dbReference type="GO" id="GO:0004316">
    <property type="term" value="F:3-oxoacyl-[acyl-carrier-protein] reductase (NADPH) activity"/>
    <property type="evidence" value="ECO:0007669"/>
    <property type="project" value="UniProtKB-EC"/>
</dbReference>
<dbReference type="Gene3D" id="3.40.50.720">
    <property type="entry name" value="NAD(P)-binding Rossmann-like Domain"/>
    <property type="match status" value="1"/>
</dbReference>
<comment type="similarity">
    <text evidence="1">Belongs to the short-chain dehydrogenases/reductases (SDR) family.</text>
</comment>
<dbReference type="InterPro" id="IPR036291">
    <property type="entry name" value="NAD(P)-bd_dom_sf"/>
</dbReference>
<feature type="domain" description="Ketoreductase" evidence="2">
    <location>
        <begin position="3"/>
        <end position="208"/>
    </location>
</feature>
<proteinExistence type="inferred from homology"/>
<dbReference type="InterPro" id="IPR057326">
    <property type="entry name" value="KR_dom"/>
</dbReference>
<dbReference type="EMBL" id="JACHIT010000001">
    <property type="protein sequence ID" value="MBB5911308.1"/>
    <property type="molecule type" value="Genomic_DNA"/>
</dbReference>
<dbReference type="InterPro" id="IPR002347">
    <property type="entry name" value="SDR_fam"/>
</dbReference>
<dbReference type="EC" id="1.1.1.100" evidence="3"/>
<evidence type="ECO:0000256" key="1">
    <source>
        <dbReference type="ARBA" id="ARBA00006484"/>
    </source>
</evidence>
<reference evidence="3 4" key="1">
    <citation type="submission" date="2020-08" db="EMBL/GenBank/DDBJ databases">
        <title>Sequencing the genomes of 1000 actinobacteria strains.</title>
        <authorList>
            <person name="Klenk H.-P."/>
        </authorList>
    </citation>
    <scope>NUCLEOTIDE SEQUENCE [LARGE SCALE GENOMIC DNA]</scope>
    <source>
        <strain evidence="3 4">DSM 43582</strain>
    </source>
</reference>
<evidence type="ECO:0000259" key="2">
    <source>
        <dbReference type="SMART" id="SM00822"/>
    </source>
</evidence>